<reference evidence="2 3" key="1">
    <citation type="journal article" date="2019" name="Nat. Ecol. Evol.">
        <title>Megaphylogeny resolves global patterns of mushroom evolution.</title>
        <authorList>
            <person name="Varga T."/>
            <person name="Krizsan K."/>
            <person name="Foldi C."/>
            <person name="Dima B."/>
            <person name="Sanchez-Garcia M."/>
            <person name="Sanchez-Ramirez S."/>
            <person name="Szollosi G.J."/>
            <person name="Szarkandi J.G."/>
            <person name="Papp V."/>
            <person name="Albert L."/>
            <person name="Andreopoulos W."/>
            <person name="Angelini C."/>
            <person name="Antonin V."/>
            <person name="Barry K.W."/>
            <person name="Bougher N.L."/>
            <person name="Buchanan P."/>
            <person name="Buyck B."/>
            <person name="Bense V."/>
            <person name="Catcheside P."/>
            <person name="Chovatia M."/>
            <person name="Cooper J."/>
            <person name="Damon W."/>
            <person name="Desjardin D."/>
            <person name="Finy P."/>
            <person name="Geml J."/>
            <person name="Haridas S."/>
            <person name="Hughes K."/>
            <person name="Justo A."/>
            <person name="Karasinski D."/>
            <person name="Kautmanova I."/>
            <person name="Kiss B."/>
            <person name="Kocsube S."/>
            <person name="Kotiranta H."/>
            <person name="LaButti K.M."/>
            <person name="Lechner B.E."/>
            <person name="Liimatainen K."/>
            <person name="Lipzen A."/>
            <person name="Lukacs Z."/>
            <person name="Mihaltcheva S."/>
            <person name="Morgado L.N."/>
            <person name="Niskanen T."/>
            <person name="Noordeloos M.E."/>
            <person name="Ohm R.A."/>
            <person name="Ortiz-Santana B."/>
            <person name="Ovrebo C."/>
            <person name="Racz N."/>
            <person name="Riley R."/>
            <person name="Savchenko A."/>
            <person name="Shiryaev A."/>
            <person name="Soop K."/>
            <person name="Spirin V."/>
            <person name="Szebenyi C."/>
            <person name="Tomsovsky M."/>
            <person name="Tulloss R.E."/>
            <person name="Uehling J."/>
            <person name="Grigoriev I.V."/>
            <person name="Vagvolgyi C."/>
            <person name="Papp T."/>
            <person name="Martin F.M."/>
            <person name="Miettinen O."/>
            <person name="Hibbett D.S."/>
            <person name="Nagy L.G."/>
        </authorList>
    </citation>
    <scope>NUCLEOTIDE SEQUENCE [LARGE SCALE GENOMIC DNA]</scope>
    <source>
        <strain evidence="2 3">HHB13444</strain>
    </source>
</reference>
<dbReference type="PROSITE" id="PS50814">
    <property type="entry name" value="WIF"/>
    <property type="match status" value="1"/>
</dbReference>
<accession>A0A5C3NUQ0</accession>
<dbReference type="Proteomes" id="UP000308197">
    <property type="component" value="Unassembled WGS sequence"/>
</dbReference>
<dbReference type="EMBL" id="ML211806">
    <property type="protein sequence ID" value="TFK80287.1"/>
    <property type="molecule type" value="Genomic_DNA"/>
</dbReference>
<keyword evidence="3" id="KW-1185">Reference proteome</keyword>
<feature type="domain" description="WIF" evidence="1">
    <location>
        <begin position="1"/>
        <end position="98"/>
    </location>
</feature>
<name>A0A5C3NUQ0_9APHY</name>
<proteinExistence type="predicted"/>
<dbReference type="InParanoid" id="A0A5C3NUQ0"/>
<dbReference type="AlphaFoldDB" id="A0A5C3NUQ0"/>
<organism evidence="2 3">
    <name type="scientific">Polyporus arcularius HHB13444</name>
    <dbReference type="NCBI Taxonomy" id="1314778"/>
    <lineage>
        <taxon>Eukaryota</taxon>
        <taxon>Fungi</taxon>
        <taxon>Dikarya</taxon>
        <taxon>Basidiomycota</taxon>
        <taxon>Agaricomycotina</taxon>
        <taxon>Agaricomycetes</taxon>
        <taxon>Polyporales</taxon>
        <taxon>Polyporaceae</taxon>
        <taxon>Polyporus</taxon>
    </lineage>
</organism>
<evidence type="ECO:0000313" key="3">
    <source>
        <dbReference type="Proteomes" id="UP000308197"/>
    </source>
</evidence>
<evidence type="ECO:0000259" key="1">
    <source>
        <dbReference type="PROSITE" id="PS50814"/>
    </source>
</evidence>
<protein>
    <recommendedName>
        <fullName evidence="1">WIF domain-containing protein</fullName>
    </recommendedName>
</protein>
<dbReference type="InterPro" id="IPR003306">
    <property type="entry name" value="WIF"/>
</dbReference>
<sequence>MFFPWQTSAQRLRYVPFTTACMSPADSLREVCPTVSHPCSGSSNADQTSSRCTLSACGEPSRVSLATSNHPTLLPRPRERLANIPARRESTRRPRADCATRRGNQYLRRPTARFPRPGRISARIHAQSHSYDSSMLREPGKVRFAPNGRPCVRLRQDRCRIAHKYQPH</sequence>
<gene>
    <name evidence="2" type="ORF">K466DRAFT_387466</name>
</gene>
<evidence type="ECO:0000313" key="2">
    <source>
        <dbReference type="EMBL" id="TFK80287.1"/>
    </source>
</evidence>